<name>A0A1X7LPL9_9BACL</name>
<organism evidence="1 2">
    <name type="scientific">Paenibacillus aquistagni</name>
    <dbReference type="NCBI Taxonomy" id="1852522"/>
    <lineage>
        <taxon>Bacteria</taxon>
        <taxon>Bacillati</taxon>
        <taxon>Bacillota</taxon>
        <taxon>Bacilli</taxon>
        <taxon>Bacillales</taxon>
        <taxon>Paenibacillaceae</taxon>
        <taxon>Paenibacillus</taxon>
    </lineage>
</organism>
<reference evidence="1 2" key="1">
    <citation type="submission" date="2017-04" db="EMBL/GenBank/DDBJ databases">
        <authorList>
            <person name="Afonso C.L."/>
            <person name="Miller P.J."/>
            <person name="Scott M.A."/>
            <person name="Spackman E."/>
            <person name="Goraichik I."/>
            <person name="Dimitrov K.M."/>
            <person name="Suarez D.L."/>
            <person name="Swayne D.E."/>
        </authorList>
    </citation>
    <scope>NUCLEOTIDE SEQUENCE [LARGE SCALE GENOMIC DNA]</scope>
    <source>
        <strain evidence="1 2">11</strain>
    </source>
</reference>
<keyword evidence="2" id="KW-1185">Reference proteome</keyword>
<evidence type="ECO:0000313" key="2">
    <source>
        <dbReference type="Proteomes" id="UP000193834"/>
    </source>
</evidence>
<dbReference type="Proteomes" id="UP000193834">
    <property type="component" value="Unassembled WGS sequence"/>
</dbReference>
<evidence type="ECO:0000313" key="1">
    <source>
        <dbReference type="EMBL" id="SMG55818.1"/>
    </source>
</evidence>
<accession>A0A1X7LPL9</accession>
<dbReference type="EMBL" id="FXAZ01000006">
    <property type="protein sequence ID" value="SMG55818.1"/>
    <property type="molecule type" value="Genomic_DNA"/>
</dbReference>
<sequence>MKTYWSEPIELHSDHCDSLKRCRLASMLGWMQRAADADIARLGIPMEELMDKGMRGLCISKRS</sequence>
<dbReference type="OrthoDB" id="9801517at2"/>
<protein>
    <submittedName>
        <fullName evidence="1">Uncharacterized protein</fullName>
    </submittedName>
</protein>
<gene>
    <name evidence="1" type="ORF">SAMN06295960_4016</name>
</gene>
<proteinExistence type="predicted"/>
<dbReference type="InterPro" id="IPR029069">
    <property type="entry name" value="HotDog_dom_sf"/>
</dbReference>
<dbReference type="Gene3D" id="3.10.129.10">
    <property type="entry name" value="Hotdog Thioesterase"/>
    <property type="match status" value="1"/>
</dbReference>
<dbReference type="SUPFAM" id="SSF54637">
    <property type="entry name" value="Thioesterase/thiol ester dehydrase-isomerase"/>
    <property type="match status" value="1"/>
</dbReference>
<dbReference type="AlphaFoldDB" id="A0A1X7LPL9"/>
<dbReference type="RefSeq" id="WP_085497259.1">
    <property type="nucleotide sequence ID" value="NZ_FXAZ01000006.1"/>
</dbReference>